<keyword evidence="1" id="KW-0812">Transmembrane</keyword>
<dbReference type="Proteomes" id="UP000241222">
    <property type="component" value="Unassembled WGS sequence"/>
</dbReference>
<feature type="transmembrane region" description="Helical" evidence="1">
    <location>
        <begin position="48"/>
        <end position="66"/>
    </location>
</feature>
<sequence length="100" mass="11177">MLVFSALSVKTSLSLPIFTYSKWQNWTLFSIRYALGQKALFLLAPDTLPAIGIIITPGWNILVLAVKKIQRICPRQNGLGIKQFVTSECFFEESKGQEAA</sequence>
<proteinExistence type="predicted"/>
<organism evidence="2 3">
    <name type="scientific">Photobacterium lutimaris</name>
    <dbReference type="NCBI Taxonomy" id="388278"/>
    <lineage>
        <taxon>Bacteria</taxon>
        <taxon>Pseudomonadati</taxon>
        <taxon>Pseudomonadota</taxon>
        <taxon>Gammaproteobacteria</taxon>
        <taxon>Vibrionales</taxon>
        <taxon>Vibrionaceae</taxon>
        <taxon>Photobacterium</taxon>
    </lineage>
</organism>
<protein>
    <submittedName>
        <fullName evidence="2">Uncharacterized protein</fullName>
    </submittedName>
</protein>
<evidence type="ECO:0000313" key="3">
    <source>
        <dbReference type="Proteomes" id="UP000241222"/>
    </source>
</evidence>
<dbReference type="AlphaFoldDB" id="A0A2T3IXT7"/>
<keyword evidence="1" id="KW-0472">Membrane</keyword>
<evidence type="ECO:0000256" key="1">
    <source>
        <dbReference type="SAM" id="Phobius"/>
    </source>
</evidence>
<gene>
    <name evidence="2" type="ORF">C9I99_14130</name>
</gene>
<reference evidence="2 3" key="1">
    <citation type="submission" date="2018-03" db="EMBL/GenBank/DDBJ databases">
        <title>Whole genome sequencing of Histamine producing bacteria.</title>
        <authorList>
            <person name="Butler K."/>
        </authorList>
    </citation>
    <scope>NUCLEOTIDE SEQUENCE [LARGE SCALE GENOMIC DNA]</scope>
    <source>
        <strain evidence="2 3">JCM 13586</strain>
    </source>
</reference>
<keyword evidence="1" id="KW-1133">Transmembrane helix</keyword>
<accession>A0A2T3IXT7</accession>
<dbReference type="EMBL" id="PYMH01000006">
    <property type="protein sequence ID" value="PSU33322.1"/>
    <property type="molecule type" value="Genomic_DNA"/>
</dbReference>
<evidence type="ECO:0000313" key="2">
    <source>
        <dbReference type="EMBL" id="PSU33322.1"/>
    </source>
</evidence>
<keyword evidence="3" id="KW-1185">Reference proteome</keyword>
<comment type="caution">
    <text evidence="2">The sequence shown here is derived from an EMBL/GenBank/DDBJ whole genome shotgun (WGS) entry which is preliminary data.</text>
</comment>
<name>A0A2T3IXT7_9GAMM</name>